<dbReference type="PANTHER" id="PTHR21017">
    <property type="entry name" value="NIPSNAP-RELATED"/>
    <property type="match status" value="1"/>
</dbReference>
<feature type="domain" description="NIPSNAP" evidence="2">
    <location>
        <begin position="147"/>
        <end position="250"/>
    </location>
</feature>
<dbReference type="PANTHER" id="PTHR21017:SF17">
    <property type="entry name" value="PROTEIN NIPSNAP"/>
    <property type="match status" value="1"/>
</dbReference>
<sequence length="252" mass="28280">MTFSRSLMFAIAFGWLAATLIVTPDARADVYELRTYKAAEGKLDALNARFRDHTMRLFKKHGIESIGYWVPTDEEASKDTLIYVIKHASREAAAESWKAFIADPEWKKAAAESGVGRLAKPPESVYMEATDYSPEYENAAGDEDDVFELRIYKAREGTLGKLDARFRDHTIDLFAKHGIKSVAYWHPTDEPDSNDTLIYIIEHESADAAKQSWKAFGSDPAWKKAARESGVGGLAQKPESIYMKATDYSPIQ</sequence>
<evidence type="ECO:0000313" key="4">
    <source>
        <dbReference type="Proteomes" id="UP000319004"/>
    </source>
</evidence>
<dbReference type="Proteomes" id="UP000319004">
    <property type="component" value="Chromosome"/>
</dbReference>
<keyword evidence="4" id="KW-1185">Reference proteome</keyword>
<evidence type="ECO:0000313" key="3">
    <source>
        <dbReference type="EMBL" id="QDV47905.1"/>
    </source>
</evidence>
<dbReference type="SUPFAM" id="SSF54909">
    <property type="entry name" value="Dimeric alpha+beta barrel"/>
    <property type="match status" value="2"/>
</dbReference>
<dbReference type="Pfam" id="PF07978">
    <property type="entry name" value="NIPSNAP"/>
    <property type="match status" value="2"/>
</dbReference>
<dbReference type="RefSeq" id="WP_197455655.1">
    <property type="nucleotide sequence ID" value="NZ_CP037423.1"/>
</dbReference>
<dbReference type="InterPro" id="IPR011008">
    <property type="entry name" value="Dimeric_a/b-barrel"/>
</dbReference>
<dbReference type="EMBL" id="CP037423">
    <property type="protein sequence ID" value="QDV47905.1"/>
    <property type="molecule type" value="Genomic_DNA"/>
</dbReference>
<reference evidence="3 4" key="1">
    <citation type="submission" date="2019-03" db="EMBL/GenBank/DDBJ databases">
        <title>Deep-cultivation of Planctomycetes and their phenomic and genomic characterization uncovers novel biology.</title>
        <authorList>
            <person name="Wiegand S."/>
            <person name="Jogler M."/>
            <person name="Boedeker C."/>
            <person name="Pinto D."/>
            <person name="Vollmers J."/>
            <person name="Rivas-Marin E."/>
            <person name="Kohn T."/>
            <person name="Peeters S.H."/>
            <person name="Heuer A."/>
            <person name="Rast P."/>
            <person name="Oberbeckmann S."/>
            <person name="Bunk B."/>
            <person name="Jeske O."/>
            <person name="Meyerdierks A."/>
            <person name="Storesund J.E."/>
            <person name="Kallscheuer N."/>
            <person name="Luecker S."/>
            <person name="Lage O.M."/>
            <person name="Pohl T."/>
            <person name="Merkel B.J."/>
            <person name="Hornburger P."/>
            <person name="Mueller R.-W."/>
            <person name="Bruemmer F."/>
            <person name="Labrenz M."/>
            <person name="Spormann A.M."/>
            <person name="Op den Camp H."/>
            <person name="Overmann J."/>
            <person name="Amann R."/>
            <person name="Jetten M.S.M."/>
            <person name="Mascher T."/>
            <person name="Medema M.H."/>
            <person name="Devos D.P."/>
            <person name="Kaster A.-K."/>
            <person name="Ovreas L."/>
            <person name="Rohde M."/>
            <person name="Galperin M.Y."/>
            <person name="Jogler C."/>
        </authorList>
    </citation>
    <scope>NUCLEOTIDE SEQUENCE [LARGE SCALE GENOMIC DNA]</scope>
    <source>
        <strain evidence="3 4">Enr13</strain>
    </source>
</reference>
<gene>
    <name evidence="3" type="ORF">Enr13x_78170</name>
</gene>
<feature type="domain" description="NIPSNAP" evidence="2">
    <location>
        <begin position="31"/>
        <end position="134"/>
    </location>
</feature>
<dbReference type="Gene3D" id="3.30.70.100">
    <property type="match status" value="2"/>
</dbReference>
<protein>
    <recommendedName>
        <fullName evidence="2">NIPSNAP domain-containing protein</fullName>
    </recommendedName>
</protein>
<comment type="similarity">
    <text evidence="1">Belongs to the NipSnap family.</text>
</comment>
<proteinExistence type="inferred from homology"/>
<evidence type="ECO:0000259" key="2">
    <source>
        <dbReference type="Pfam" id="PF07978"/>
    </source>
</evidence>
<organism evidence="3 4">
    <name type="scientific">Stieleria neptunia</name>
    <dbReference type="NCBI Taxonomy" id="2527979"/>
    <lineage>
        <taxon>Bacteria</taxon>
        <taxon>Pseudomonadati</taxon>
        <taxon>Planctomycetota</taxon>
        <taxon>Planctomycetia</taxon>
        <taxon>Pirellulales</taxon>
        <taxon>Pirellulaceae</taxon>
        <taxon>Stieleria</taxon>
    </lineage>
</organism>
<accession>A0A518I472</accession>
<dbReference type="KEGG" id="snep:Enr13x_78170"/>
<dbReference type="InterPro" id="IPR051557">
    <property type="entry name" value="NipSnap_domain"/>
</dbReference>
<name>A0A518I472_9BACT</name>
<dbReference type="InterPro" id="IPR012577">
    <property type="entry name" value="NIPSNAP"/>
</dbReference>
<dbReference type="AlphaFoldDB" id="A0A518I472"/>
<evidence type="ECO:0000256" key="1">
    <source>
        <dbReference type="ARBA" id="ARBA00005291"/>
    </source>
</evidence>